<name>A0A1E7LPH6_9ACTN</name>
<protein>
    <submittedName>
        <fullName evidence="2">Uncharacterized protein</fullName>
    </submittedName>
</protein>
<keyword evidence="3" id="KW-1185">Reference proteome</keyword>
<feature type="compositionally biased region" description="Basic and acidic residues" evidence="1">
    <location>
        <begin position="54"/>
        <end position="66"/>
    </location>
</feature>
<organism evidence="2 3">
    <name type="scientific">Streptomyces nanshensis</name>
    <dbReference type="NCBI Taxonomy" id="518642"/>
    <lineage>
        <taxon>Bacteria</taxon>
        <taxon>Bacillati</taxon>
        <taxon>Actinomycetota</taxon>
        <taxon>Actinomycetes</taxon>
        <taxon>Kitasatosporales</taxon>
        <taxon>Streptomycetaceae</taxon>
        <taxon>Streptomyces</taxon>
    </lineage>
</organism>
<comment type="caution">
    <text evidence="2">The sequence shown here is derived from an EMBL/GenBank/DDBJ whole genome shotgun (WGS) entry which is preliminary data.</text>
</comment>
<feature type="region of interest" description="Disordered" evidence="1">
    <location>
        <begin position="1"/>
        <end position="129"/>
    </location>
</feature>
<proteinExistence type="predicted"/>
<reference evidence="2 3" key="1">
    <citation type="journal article" date="2016" name="Front. Microbiol.">
        <title>Comparative Genomics Analysis of Streptomyces Species Reveals Their Adaptation to the Marine Environment and Their Diversity at the Genomic Level.</title>
        <authorList>
            <person name="Tian X."/>
            <person name="Zhang Z."/>
            <person name="Yang T."/>
            <person name="Chen M."/>
            <person name="Li J."/>
            <person name="Chen F."/>
            <person name="Yang J."/>
            <person name="Li W."/>
            <person name="Zhang B."/>
            <person name="Zhang Z."/>
            <person name="Wu J."/>
            <person name="Zhang C."/>
            <person name="Long L."/>
            <person name="Xiao J."/>
        </authorList>
    </citation>
    <scope>NUCLEOTIDE SEQUENCE [LARGE SCALE GENOMIC DNA]</scope>
    <source>
        <strain evidence="2 3">SCSIO M10372</strain>
    </source>
</reference>
<evidence type="ECO:0000313" key="3">
    <source>
        <dbReference type="Proteomes" id="UP000175971"/>
    </source>
</evidence>
<dbReference type="AlphaFoldDB" id="A0A1E7LPH6"/>
<accession>A0A1E7LPH6</accession>
<evidence type="ECO:0000313" key="2">
    <source>
        <dbReference type="EMBL" id="OEV18114.1"/>
    </source>
</evidence>
<dbReference type="EMBL" id="LJGZ01000094">
    <property type="protein sequence ID" value="OEV18114.1"/>
    <property type="molecule type" value="Genomic_DNA"/>
</dbReference>
<dbReference type="Proteomes" id="UP000175971">
    <property type="component" value="Unassembled WGS sequence"/>
</dbReference>
<sequence>MGLGGDVEEGGRSGGQGVDAVPGGLRRLPGDPVQLRCETGEYGGGVEGVEGEEPDHGGGRSADRFVRGTVRRVLGPQPGRPCGEAEDDGLMGAARPGRCEGVEFGARPGGAGGPHQLAAELAGGGPQGG</sequence>
<evidence type="ECO:0000256" key="1">
    <source>
        <dbReference type="SAM" id="MobiDB-lite"/>
    </source>
</evidence>
<gene>
    <name evidence="2" type="ORF">AN221_23450</name>
</gene>